<organism evidence="1 2">
    <name type="scientific">Rhamnusium bicolor</name>
    <dbReference type="NCBI Taxonomy" id="1586634"/>
    <lineage>
        <taxon>Eukaryota</taxon>
        <taxon>Metazoa</taxon>
        <taxon>Ecdysozoa</taxon>
        <taxon>Arthropoda</taxon>
        <taxon>Hexapoda</taxon>
        <taxon>Insecta</taxon>
        <taxon>Pterygota</taxon>
        <taxon>Neoptera</taxon>
        <taxon>Endopterygota</taxon>
        <taxon>Coleoptera</taxon>
        <taxon>Polyphaga</taxon>
        <taxon>Cucujiformia</taxon>
        <taxon>Chrysomeloidea</taxon>
        <taxon>Cerambycidae</taxon>
        <taxon>Lepturinae</taxon>
        <taxon>Rhagiini</taxon>
        <taxon>Rhamnusium</taxon>
    </lineage>
</organism>
<protein>
    <submittedName>
        <fullName evidence="1">Uncharacterized protein</fullName>
    </submittedName>
</protein>
<accession>A0AAV8ZRW4</accession>
<evidence type="ECO:0000313" key="2">
    <source>
        <dbReference type="Proteomes" id="UP001162156"/>
    </source>
</evidence>
<comment type="caution">
    <text evidence="1">The sequence shown here is derived from an EMBL/GenBank/DDBJ whole genome shotgun (WGS) entry which is preliminary data.</text>
</comment>
<name>A0AAV8ZRW4_9CUCU</name>
<proteinExistence type="predicted"/>
<dbReference type="EMBL" id="JANEYF010000416">
    <property type="protein sequence ID" value="KAJ8970063.1"/>
    <property type="molecule type" value="Genomic_DNA"/>
</dbReference>
<keyword evidence="2" id="KW-1185">Reference proteome</keyword>
<dbReference type="AlphaFoldDB" id="A0AAV8ZRW4"/>
<evidence type="ECO:0000313" key="1">
    <source>
        <dbReference type="EMBL" id="KAJ8970063.1"/>
    </source>
</evidence>
<reference evidence="1" key="1">
    <citation type="journal article" date="2023" name="Insect Mol. Biol.">
        <title>Genome sequencing provides insights into the evolution of gene families encoding plant cell wall-degrading enzymes in longhorned beetles.</title>
        <authorList>
            <person name="Shin N.R."/>
            <person name="Okamura Y."/>
            <person name="Kirsch R."/>
            <person name="Pauchet Y."/>
        </authorList>
    </citation>
    <scope>NUCLEOTIDE SEQUENCE</scope>
    <source>
        <strain evidence="1">RBIC_L_NR</strain>
    </source>
</reference>
<sequence length="430" mass="51063">MRVFIKQLIIYSKYIHYSKNIHTRHLTKVISADHITQLNEGTLTGRLLIYLNNTYQPVIADETIELLNILKRKGTNKLEKCSTKQMISVLNLLSNRDHIKDRYEIVQVLNVLDNEFCRRLTQLGTKDKLRILYIYMNILPNRIVQCRYYDAALKELFSRSETLDKKDLCQLIFYIGLRKKARKSQYMLRQCIKLFNSTFINNLTTEEICLICNSTFKTSTKINNEAFLNKVINCLNDNLYLLKDPAFFITLIKTVRHNRYQNEDLLATISCTIFFNATVKYYSFSALCHILALYCDYLYYDPYLIKVFTVRCIEQLKSSDYTSKHAYLIEQPRVKDIKRFLWCLSNANYKNLEANDIKNVIIPNIMKRQEAGEFKDDFATLIDFMLYFWMLNYRAYELVPYALTQESIQFIRGIYVFYSVLSNIRVRQMF</sequence>
<gene>
    <name evidence="1" type="ORF">NQ314_001415</name>
</gene>
<dbReference type="Proteomes" id="UP001162156">
    <property type="component" value="Unassembled WGS sequence"/>
</dbReference>